<evidence type="ECO:0000313" key="7">
    <source>
        <dbReference type="Proteomes" id="UP000016923"/>
    </source>
</evidence>
<keyword evidence="6" id="KW-0808">Transferase</keyword>
<evidence type="ECO:0000259" key="4">
    <source>
        <dbReference type="PROSITE" id="PS50404"/>
    </source>
</evidence>
<dbReference type="PROSITE" id="PS50404">
    <property type="entry name" value="GST_NTER"/>
    <property type="match status" value="1"/>
</dbReference>
<dbReference type="PANTHER" id="PTHR44051">
    <property type="entry name" value="GLUTATHIONE S-TRANSFERASE-RELATED"/>
    <property type="match status" value="1"/>
</dbReference>
<dbReference type="Pfam" id="PF00043">
    <property type="entry name" value="GST_C"/>
    <property type="match status" value="1"/>
</dbReference>
<sequence>MFSLLRLRALCPSGPVFSKRASRPLYIRSASSAFSTSSRSSSSPSSPTSSPRPLPSTPTNAPHRNPSSTSLPPYSLSRPYSSTSAPAMADERPTGLKATSGIELLTLNTPNGFKVSILLEELKDAYGTQYTWQSIDISKGIQKEPWFTALNPNGRIPVIVDHDRNKLAVFEGAAILNYLVRSFDTENKFSFNPVTEPDQVAIAESWIAWQHGGVGPMQGQANHFVHFAADKEDFYAAQRYVGETERLYGVLNTHLADRDFVAGAGRGKYSIADISILGWAQALHISGVDKSHFPHVFTWLDRCIARPATARGLAIPKPAFYANPDAEFLEKYKSRLEFVEEAKKKFDYKFQTP</sequence>
<dbReference type="Pfam" id="PF02798">
    <property type="entry name" value="GST_N"/>
    <property type="match status" value="1"/>
</dbReference>
<dbReference type="SFLD" id="SFLDS00019">
    <property type="entry name" value="Glutathione_Transferase_(cytos"/>
    <property type="match status" value="1"/>
</dbReference>
<dbReference type="AlphaFoldDB" id="S3C5X9"/>
<dbReference type="SUPFAM" id="SSF52833">
    <property type="entry name" value="Thioredoxin-like"/>
    <property type="match status" value="1"/>
</dbReference>
<feature type="region of interest" description="Disordered" evidence="3">
    <location>
        <begin position="35"/>
        <end position="93"/>
    </location>
</feature>
<dbReference type="VEuPathDB" id="FungiDB:F503_04551"/>
<dbReference type="InterPro" id="IPR036249">
    <property type="entry name" value="Thioredoxin-like_sf"/>
</dbReference>
<feature type="compositionally biased region" description="Low complexity" evidence="3">
    <location>
        <begin position="35"/>
        <end position="49"/>
    </location>
</feature>
<dbReference type="EMBL" id="KE148148">
    <property type="protein sequence ID" value="EPE08964.1"/>
    <property type="molecule type" value="Genomic_DNA"/>
</dbReference>
<dbReference type="OMA" id="KEPWFTK"/>
<gene>
    <name evidence="6" type="ORF">F503_04551</name>
</gene>
<keyword evidence="7" id="KW-1185">Reference proteome</keyword>
<reference evidence="6 7" key="1">
    <citation type="journal article" date="2013" name="BMC Genomics">
        <title>The genome and transcriptome of the pine saprophyte Ophiostoma piceae, and a comparison with the bark beetle-associated pine pathogen Grosmannia clavigera.</title>
        <authorList>
            <person name="Haridas S."/>
            <person name="Wang Y."/>
            <person name="Lim L."/>
            <person name="Massoumi Alamouti S."/>
            <person name="Jackman S."/>
            <person name="Docking R."/>
            <person name="Robertson G."/>
            <person name="Birol I."/>
            <person name="Bohlmann J."/>
            <person name="Breuil C."/>
        </authorList>
    </citation>
    <scope>NUCLEOTIDE SEQUENCE [LARGE SCALE GENOMIC DNA]</scope>
    <source>
        <strain evidence="6 7">UAMH 11346</strain>
    </source>
</reference>
<dbReference type="PANTHER" id="PTHR44051:SF6">
    <property type="entry name" value="GLUTATHIONE S-TRANSFERASE II"/>
    <property type="match status" value="1"/>
</dbReference>
<evidence type="ECO:0000256" key="1">
    <source>
        <dbReference type="ARBA" id="ARBA00007409"/>
    </source>
</evidence>
<accession>S3C5X9</accession>
<dbReference type="SUPFAM" id="SSF47616">
    <property type="entry name" value="GST C-terminal domain-like"/>
    <property type="match status" value="1"/>
</dbReference>
<dbReference type="eggNOG" id="KOG0867">
    <property type="taxonomic scope" value="Eukaryota"/>
</dbReference>
<dbReference type="Proteomes" id="UP000016923">
    <property type="component" value="Unassembled WGS sequence"/>
</dbReference>
<evidence type="ECO:0000313" key="6">
    <source>
        <dbReference type="EMBL" id="EPE08964.1"/>
    </source>
</evidence>
<organism evidence="6 7">
    <name type="scientific">Ophiostoma piceae (strain UAMH 11346)</name>
    <name type="common">Sap stain fungus</name>
    <dbReference type="NCBI Taxonomy" id="1262450"/>
    <lineage>
        <taxon>Eukaryota</taxon>
        <taxon>Fungi</taxon>
        <taxon>Dikarya</taxon>
        <taxon>Ascomycota</taxon>
        <taxon>Pezizomycotina</taxon>
        <taxon>Sordariomycetes</taxon>
        <taxon>Sordariomycetidae</taxon>
        <taxon>Ophiostomatales</taxon>
        <taxon>Ophiostomataceae</taxon>
        <taxon>Ophiostoma</taxon>
    </lineage>
</organism>
<dbReference type="HOGENOM" id="CLU_011226_14_0_1"/>
<dbReference type="OrthoDB" id="422574at2759"/>
<dbReference type="InterPro" id="IPR010987">
    <property type="entry name" value="Glutathione-S-Trfase_C-like"/>
</dbReference>
<dbReference type="GO" id="GO:0016740">
    <property type="term" value="F:transferase activity"/>
    <property type="evidence" value="ECO:0007669"/>
    <property type="project" value="UniProtKB-KW"/>
</dbReference>
<dbReference type="InterPro" id="IPR004046">
    <property type="entry name" value="GST_C"/>
</dbReference>
<evidence type="ECO:0000256" key="3">
    <source>
        <dbReference type="SAM" id="MobiDB-lite"/>
    </source>
</evidence>
<dbReference type="Gene3D" id="3.40.30.10">
    <property type="entry name" value="Glutaredoxin"/>
    <property type="match status" value="1"/>
</dbReference>
<dbReference type="SFLD" id="SFLDG00358">
    <property type="entry name" value="Main_(cytGST)"/>
    <property type="match status" value="1"/>
</dbReference>
<feature type="domain" description="GST C-terminal" evidence="5">
    <location>
        <begin position="196"/>
        <end position="328"/>
    </location>
</feature>
<name>S3C5X9_OPHP1</name>
<dbReference type="InterPro" id="IPR036282">
    <property type="entry name" value="Glutathione-S-Trfase_C_sf"/>
</dbReference>
<dbReference type="STRING" id="1262450.S3C5X9"/>
<feature type="compositionally biased region" description="Low complexity" evidence="3">
    <location>
        <begin position="66"/>
        <end position="84"/>
    </location>
</feature>
<dbReference type="CDD" id="cd03048">
    <property type="entry name" value="GST_N_Ure2p_like"/>
    <property type="match status" value="1"/>
</dbReference>
<dbReference type="Gene3D" id="1.20.1050.10">
    <property type="match status" value="1"/>
</dbReference>
<evidence type="ECO:0000259" key="5">
    <source>
        <dbReference type="PROSITE" id="PS50405"/>
    </source>
</evidence>
<dbReference type="InterPro" id="IPR040079">
    <property type="entry name" value="Glutathione_S-Trfase"/>
</dbReference>
<dbReference type="InterPro" id="IPR004045">
    <property type="entry name" value="Glutathione_S-Trfase_N"/>
</dbReference>
<dbReference type="SFLD" id="SFLDG01151">
    <property type="entry name" value="Main.2:_Nu-like"/>
    <property type="match status" value="1"/>
</dbReference>
<proteinExistence type="inferred from homology"/>
<protein>
    <submittedName>
        <fullName evidence="6">Glutathione s-transferase ii</fullName>
    </submittedName>
</protein>
<feature type="domain" description="GST N-terminal" evidence="4">
    <location>
        <begin position="103"/>
        <end position="187"/>
    </location>
</feature>
<evidence type="ECO:0000256" key="2">
    <source>
        <dbReference type="RuleBase" id="RU003494"/>
    </source>
</evidence>
<comment type="similarity">
    <text evidence="1 2">Belongs to the GST superfamily.</text>
</comment>
<dbReference type="PROSITE" id="PS50405">
    <property type="entry name" value="GST_CTER"/>
    <property type="match status" value="1"/>
</dbReference>